<dbReference type="Gene3D" id="1.10.287.110">
    <property type="entry name" value="DnaJ domain"/>
    <property type="match status" value="1"/>
</dbReference>
<feature type="domain" description="J" evidence="2">
    <location>
        <begin position="115"/>
        <end position="189"/>
    </location>
</feature>
<evidence type="ECO:0000256" key="1">
    <source>
        <dbReference type="SAM" id="MobiDB-lite"/>
    </source>
</evidence>
<dbReference type="InterPro" id="IPR001623">
    <property type="entry name" value="DnaJ_domain"/>
</dbReference>
<dbReference type="PANTHER" id="PTHR44137">
    <property type="entry name" value="BNAC03G44070D PROTEIN"/>
    <property type="match status" value="1"/>
</dbReference>
<evidence type="ECO:0000259" key="2">
    <source>
        <dbReference type="PROSITE" id="PS50076"/>
    </source>
</evidence>
<comment type="caution">
    <text evidence="3">The sequence shown here is derived from an EMBL/GenBank/DDBJ whole genome shotgun (WGS) entry which is preliminary data.</text>
</comment>
<keyword evidence="4" id="KW-1185">Reference proteome</keyword>
<evidence type="ECO:0000313" key="4">
    <source>
        <dbReference type="Proteomes" id="UP001190700"/>
    </source>
</evidence>
<dbReference type="EMBL" id="LGRX02012686">
    <property type="protein sequence ID" value="KAK3266987.1"/>
    <property type="molecule type" value="Genomic_DNA"/>
</dbReference>
<dbReference type="AlphaFoldDB" id="A0AAE0L033"/>
<feature type="compositionally biased region" description="Gly residues" evidence="1">
    <location>
        <begin position="190"/>
        <end position="199"/>
    </location>
</feature>
<dbReference type="PRINTS" id="PR00625">
    <property type="entry name" value="JDOMAIN"/>
</dbReference>
<dbReference type="Proteomes" id="UP001190700">
    <property type="component" value="Unassembled WGS sequence"/>
</dbReference>
<feature type="region of interest" description="Disordered" evidence="1">
    <location>
        <begin position="1"/>
        <end position="22"/>
    </location>
</feature>
<organism evidence="3 4">
    <name type="scientific">Cymbomonas tetramitiformis</name>
    <dbReference type="NCBI Taxonomy" id="36881"/>
    <lineage>
        <taxon>Eukaryota</taxon>
        <taxon>Viridiplantae</taxon>
        <taxon>Chlorophyta</taxon>
        <taxon>Pyramimonadophyceae</taxon>
        <taxon>Pyramimonadales</taxon>
        <taxon>Pyramimonadaceae</taxon>
        <taxon>Cymbomonas</taxon>
    </lineage>
</organism>
<feature type="compositionally biased region" description="Basic and acidic residues" evidence="1">
    <location>
        <begin position="314"/>
        <end position="326"/>
    </location>
</feature>
<name>A0AAE0L033_9CHLO</name>
<feature type="region of interest" description="Disordered" evidence="1">
    <location>
        <begin position="271"/>
        <end position="326"/>
    </location>
</feature>
<protein>
    <recommendedName>
        <fullName evidence="2">J domain-containing protein</fullName>
    </recommendedName>
</protein>
<dbReference type="SMART" id="SM00271">
    <property type="entry name" value="DnaJ"/>
    <property type="match status" value="1"/>
</dbReference>
<evidence type="ECO:0000313" key="3">
    <source>
        <dbReference type="EMBL" id="KAK3266987.1"/>
    </source>
</evidence>
<dbReference type="SUPFAM" id="SSF46565">
    <property type="entry name" value="Chaperone J-domain"/>
    <property type="match status" value="1"/>
</dbReference>
<dbReference type="PROSITE" id="PS50076">
    <property type="entry name" value="DNAJ_2"/>
    <property type="match status" value="1"/>
</dbReference>
<feature type="compositionally biased region" description="Polar residues" evidence="1">
    <location>
        <begin position="272"/>
        <end position="285"/>
    </location>
</feature>
<proteinExistence type="predicted"/>
<reference evidence="3 4" key="1">
    <citation type="journal article" date="2015" name="Genome Biol. Evol.">
        <title>Comparative Genomics of a Bacterivorous Green Alga Reveals Evolutionary Causalities and Consequences of Phago-Mixotrophic Mode of Nutrition.</title>
        <authorList>
            <person name="Burns J.A."/>
            <person name="Paasch A."/>
            <person name="Narechania A."/>
            <person name="Kim E."/>
        </authorList>
    </citation>
    <scope>NUCLEOTIDE SEQUENCE [LARGE SCALE GENOMIC DNA]</scope>
    <source>
        <strain evidence="3 4">PLY_AMNH</strain>
    </source>
</reference>
<feature type="region of interest" description="Disordered" evidence="1">
    <location>
        <begin position="190"/>
        <end position="211"/>
    </location>
</feature>
<dbReference type="InterPro" id="IPR036869">
    <property type="entry name" value="J_dom_sf"/>
</dbReference>
<feature type="compositionally biased region" description="Polar residues" evidence="1">
    <location>
        <begin position="1"/>
        <end position="12"/>
    </location>
</feature>
<accession>A0AAE0L033</accession>
<dbReference type="PANTHER" id="PTHR44137:SF13">
    <property type="entry name" value="CHAPERONE DNAJ-DOMAIN SUPERFAMILY PROTEIN"/>
    <property type="match status" value="1"/>
</dbReference>
<dbReference type="CDD" id="cd06257">
    <property type="entry name" value="DnaJ"/>
    <property type="match status" value="1"/>
</dbReference>
<dbReference type="Pfam" id="PF00226">
    <property type="entry name" value="DnaJ"/>
    <property type="match status" value="1"/>
</dbReference>
<sequence length="326" mass="35756">MKNEDLSQQLARSQAPEMPPACTLRERKVADVSCSHGTWAEHPAAPAKQSRNSLVAEALLREGSQHLSCSRYAEAIECAEKLLAHSKGCAQRIQAVAAVLQDAVNREGVPLTSTSARQVLRVPEDAEFSVIRKQHHALSLLLHPDKNVESSELQLAAETAFKLSQQALSVLEELHGASVHKRAYVDAFGEGGYDSGDGTSGTRDPGWNTDVRIGEEGRERREESDWMARCSVQELRHHLQELQRKLNRSTDAISARAIRAQMLSLRAHISKDTSSGGACSENNMNKKWRESGGFHTQKPTGQGGENPARGVLSDLKKDSESKELLL</sequence>
<gene>
    <name evidence="3" type="ORF">CYMTET_24428</name>
</gene>